<feature type="short sequence motif" description="'KMSKS' region" evidence="8">
    <location>
        <begin position="327"/>
        <end position="331"/>
    </location>
</feature>
<comment type="similarity">
    <text evidence="8">Belongs to the class-I aminoacyl-tRNA synthetase family. MetG type 2B subfamily.</text>
</comment>
<dbReference type="FunFam" id="2.170.220.10:FF:000001">
    <property type="entry name" value="methionine--tRNA ligase, mitochondrial"/>
    <property type="match status" value="1"/>
</dbReference>
<dbReference type="Proteomes" id="UP000321746">
    <property type="component" value="Unassembled WGS sequence"/>
</dbReference>
<name>A0A511XKL4_9PROT</name>
<comment type="caution">
    <text evidence="8">Lacks conserved residue(s) required for the propagation of feature annotation.</text>
</comment>
<comment type="catalytic activity">
    <reaction evidence="7 8">
        <text>tRNA(Met) + L-methionine + ATP = L-methionyl-tRNA(Met) + AMP + diphosphate</text>
        <dbReference type="Rhea" id="RHEA:13481"/>
        <dbReference type="Rhea" id="RHEA-COMP:9667"/>
        <dbReference type="Rhea" id="RHEA-COMP:9698"/>
        <dbReference type="ChEBI" id="CHEBI:30616"/>
        <dbReference type="ChEBI" id="CHEBI:33019"/>
        <dbReference type="ChEBI" id="CHEBI:57844"/>
        <dbReference type="ChEBI" id="CHEBI:78442"/>
        <dbReference type="ChEBI" id="CHEBI:78530"/>
        <dbReference type="ChEBI" id="CHEBI:456215"/>
        <dbReference type="EC" id="6.1.1.10"/>
    </reaction>
</comment>
<dbReference type="EC" id="6.1.1.10" evidence="8"/>
<keyword evidence="4 8" id="KW-0067">ATP-binding</keyword>
<accession>A0A511XKL4</accession>
<evidence type="ECO:0000256" key="8">
    <source>
        <dbReference type="HAMAP-Rule" id="MF_01228"/>
    </source>
</evidence>
<feature type="short sequence motif" description="'HIGH' region" evidence="8">
    <location>
        <begin position="40"/>
        <end position="50"/>
    </location>
</feature>
<keyword evidence="8" id="KW-0963">Cytoplasm</keyword>
<dbReference type="SUPFAM" id="SSF47323">
    <property type="entry name" value="Anticodon-binding domain of a subclass of class I aminoacyl-tRNA synthetases"/>
    <property type="match status" value="1"/>
</dbReference>
<dbReference type="NCBIfam" id="NF008900">
    <property type="entry name" value="PRK12267.1"/>
    <property type="match status" value="1"/>
</dbReference>
<comment type="function">
    <text evidence="1 8">Is required not only for elongation of protein synthesis but also for the initiation of all mRNA translation through initiator tRNA(fMet) aminoacylation.</text>
</comment>
<dbReference type="GO" id="GO:0004825">
    <property type="term" value="F:methionine-tRNA ligase activity"/>
    <property type="evidence" value="ECO:0007669"/>
    <property type="project" value="UniProtKB-UniRule"/>
</dbReference>
<dbReference type="InterPro" id="IPR033911">
    <property type="entry name" value="MetRS_core"/>
</dbReference>
<keyword evidence="2 8" id="KW-0436">Ligase</keyword>
<dbReference type="InterPro" id="IPR023457">
    <property type="entry name" value="Met-tRNA_synth_2"/>
</dbReference>
<dbReference type="PANTHER" id="PTHR43326:SF1">
    <property type="entry name" value="METHIONINE--TRNA LIGASE, MITOCHONDRIAL"/>
    <property type="match status" value="1"/>
</dbReference>
<dbReference type="GO" id="GO:0005524">
    <property type="term" value="F:ATP binding"/>
    <property type="evidence" value="ECO:0007669"/>
    <property type="project" value="UniProtKB-UniRule"/>
</dbReference>
<dbReference type="Gene3D" id="1.10.730.10">
    <property type="entry name" value="Isoleucyl-tRNA Synthetase, Domain 1"/>
    <property type="match status" value="1"/>
</dbReference>
<proteinExistence type="inferred from homology"/>
<evidence type="ECO:0000313" key="11">
    <source>
        <dbReference type="EMBL" id="GEN63487.1"/>
    </source>
</evidence>
<dbReference type="SUPFAM" id="SSF52374">
    <property type="entry name" value="Nucleotidylyl transferase"/>
    <property type="match status" value="1"/>
</dbReference>
<dbReference type="InterPro" id="IPR014758">
    <property type="entry name" value="Met-tRNA_synth"/>
</dbReference>
<feature type="domain" description="Methionyl/Leucyl tRNA synthetase" evidence="9">
    <location>
        <begin position="33"/>
        <end position="391"/>
    </location>
</feature>
<evidence type="ECO:0000256" key="6">
    <source>
        <dbReference type="ARBA" id="ARBA00023146"/>
    </source>
</evidence>
<gene>
    <name evidence="8 11" type="primary">metG</name>
    <name evidence="11" type="ORF">AOE01nite_17110</name>
</gene>
<dbReference type="Gene3D" id="3.40.50.620">
    <property type="entry name" value="HUPs"/>
    <property type="match status" value="1"/>
</dbReference>
<evidence type="ECO:0000259" key="9">
    <source>
        <dbReference type="Pfam" id="PF09334"/>
    </source>
</evidence>
<comment type="subunit">
    <text evidence="8">Monomer.</text>
</comment>
<evidence type="ECO:0000256" key="2">
    <source>
        <dbReference type="ARBA" id="ARBA00022598"/>
    </source>
</evidence>
<evidence type="ECO:0000256" key="5">
    <source>
        <dbReference type="ARBA" id="ARBA00022917"/>
    </source>
</evidence>
<dbReference type="InterPro" id="IPR015413">
    <property type="entry name" value="Methionyl/Leucyl_tRNA_Synth"/>
</dbReference>
<evidence type="ECO:0000256" key="4">
    <source>
        <dbReference type="ARBA" id="ARBA00022840"/>
    </source>
</evidence>
<dbReference type="GO" id="GO:0005737">
    <property type="term" value="C:cytoplasm"/>
    <property type="evidence" value="ECO:0007669"/>
    <property type="project" value="UniProtKB-SubCell"/>
</dbReference>
<dbReference type="Gene3D" id="2.170.220.10">
    <property type="match status" value="1"/>
</dbReference>
<evidence type="ECO:0000259" key="10">
    <source>
        <dbReference type="Pfam" id="PF19303"/>
    </source>
</evidence>
<dbReference type="HAMAP" id="MF_01228">
    <property type="entry name" value="Met_tRNA_synth_type2"/>
    <property type="match status" value="1"/>
</dbReference>
<organism evidence="11 12">
    <name type="scientific">Acetobacter oeni</name>
    <dbReference type="NCBI Taxonomy" id="304077"/>
    <lineage>
        <taxon>Bacteria</taxon>
        <taxon>Pseudomonadati</taxon>
        <taxon>Pseudomonadota</taxon>
        <taxon>Alphaproteobacteria</taxon>
        <taxon>Acetobacterales</taxon>
        <taxon>Acetobacteraceae</taxon>
        <taxon>Acetobacter</taxon>
    </lineage>
</organism>
<keyword evidence="5 8" id="KW-0648">Protein biosynthesis</keyword>
<evidence type="ECO:0000313" key="12">
    <source>
        <dbReference type="Proteomes" id="UP000321746"/>
    </source>
</evidence>
<keyword evidence="12" id="KW-1185">Reference proteome</keyword>
<evidence type="ECO:0000256" key="7">
    <source>
        <dbReference type="ARBA" id="ARBA00047364"/>
    </source>
</evidence>
<dbReference type="InterPro" id="IPR041872">
    <property type="entry name" value="Anticodon_Met"/>
</dbReference>
<evidence type="ECO:0000256" key="3">
    <source>
        <dbReference type="ARBA" id="ARBA00022741"/>
    </source>
</evidence>
<comment type="subcellular location">
    <subcellularLocation>
        <location evidence="8">Cytoplasm</location>
    </subcellularLocation>
</comment>
<dbReference type="PANTHER" id="PTHR43326">
    <property type="entry name" value="METHIONYL-TRNA SYNTHETASE"/>
    <property type="match status" value="1"/>
</dbReference>
<dbReference type="Pfam" id="PF09334">
    <property type="entry name" value="tRNA-synt_1g"/>
    <property type="match status" value="1"/>
</dbReference>
<sequence>MGQASRPGCAILASIMMTDTATRDTTRDMTGRFYVTTPIYYVNGAPHIGHAYTSIAADIVARFNRLSGKDVFFLTGTDEHGQKVEQAAQAAGEAPQAFTDRISADFRSVADAMNISYDDFIRTTDPRHKAGAQALWEKVAANGDIYLGAYEGWYALRDEAFYSEDEITTRPDGTKVAPTGAPVEWMQEPSYFFKLSAYQDRLLELYETHPEFIGPAGSRNEIVSFVKQGLRDLSVSRTSFRWGVPVPGDSDHVMYVWFDALANYLTALGYPDQNAPRMAFWPANLHMVGKDIARFHAVYWPAFLMAAGIDVPARIFSNGWWTVEGEKMSKSVGNVIDPRDLVAEFGLDPVRFFLIREVPFGGDSDLSRRSLINRMNVELANDLGNLGQRTLSLIARNCGGALPAQGARTAEDNHLLAQASLLPDIMTQQISRVALTEALEEVWKLIRACNAYIDHQAPWALKKTDPERMAAVLRVLADALRIIATVLQPYMPGSMDRMLTQLGVEPGERHFAALDTPLPAGRALPKPEGIFPRFVEPEAETAK</sequence>
<protein>
    <recommendedName>
        <fullName evidence="8">Methionine--tRNA ligase</fullName>
        <ecNumber evidence="8">6.1.1.10</ecNumber>
    </recommendedName>
    <alternativeName>
        <fullName evidence="8">Methionyl-tRNA synthetase</fullName>
        <shortName evidence="8">MetRS</shortName>
    </alternativeName>
</protein>
<reference evidence="11 12" key="1">
    <citation type="submission" date="2019-07" db="EMBL/GenBank/DDBJ databases">
        <title>Whole genome shotgun sequence of Acetobacter oeni NBRC 105207.</title>
        <authorList>
            <person name="Hosoyama A."/>
            <person name="Uohara A."/>
            <person name="Ohji S."/>
            <person name="Ichikawa N."/>
        </authorList>
    </citation>
    <scope>NUCLEOTIDE SEQUENCE [LARGE SCALE GENOMIC DNA]</scope>
    <source>
        <strain evidence="11 12">NBRC 105207</strain>
    </source>
</reference>
<dbReference type="GO" id="GO:0006431">
    <property type="term" value="P:methionyl-tRNA aminoacylation"/>
    <property type="evidence" value="ECO:0007669"/>
    <property type="project" value="UniProtKB-UniRule"/>
</dbReference>
<dbReference type="CDD" id="cd07957">
    <property type="entry name" value="Anticodon_Ia_Met"/>
    <property type="match status" value="1"/>
</dbReference>
<feature type="domain" description="Methionyl-tRNA synthetase anticodon-binding" evidence="10">
    <location>
        <begin position="403"/>
        <end position="538"/>
    </location>
</feature>
<dbReference type="InterPro" id="IPR014729">
    <property type="entry name" value="Rossmann-like_a/b/a_fold"/>
</dbReference>
<keyword evidence="6 8" id="KW-0030">Aminoacyl-tRNA synthetase</keyword>
<dbReference type="EMBL" id="BJYG01000020">
    <property type="protein sequence ID" value="GEN63487.1"/>
    <property type="molecule type" value="Genomic_DNA"/>
</dbReference>
<dbReference type="PRINTS" id="PR01041">
    <property type="entry name" value="TRNASYNTHMET"/>
</dbReference>
<keyword evidence="3 8" id="KW-0547">Nucleotide-binding</keyword>
<dbReference type="Pfam" id="PF19303">
    <property type="entry name" value="Anticodon_3"/>
    <property type="match status" value="1"/>
</dbReference>
<dbReference type="NCBIfam" id="TIGR00398">
    <property type="entry name" value="metG"/>
    <property type="match status" value="1"/>
</dbReference>
<dbReference type="InterPro" id="IPR009080">
    <property type="entry name" value="tRNAsynth_Ia_anticodon-bd"/>
</dbReference>
<dbReference type="CDD" id="cd00814">
    <property type="entry name" value="MetRS_core"/>
    <property type="match status" value="1"/>
</dbReference>
<evidence type="ECO:0000256" key="1">
    <source>
        <dbReference type="ARBA" id="ARBA00003314"/>
    </source>
</evidence>
<comment type="caution">
    <text evidence="11">The sequence shown here is derived from an EMBL/GenBank/DDBJ whole genome shotgun (WGS) entry which is preliminary data.</text>
</comment>
<dbReference type="AlphaFoldDB" id="A0A511XKL4"/>